<evidence type="ECO:0000256" key="2">
    <source>
        <dbReference type="ARBA" id="ARBA00022475"/>
    </source>
</evidence>
<dbReference type="InterPro" id="IPR018385">
    <property type="entry name" value="C4_dicarb_anaerob_car-like"/>
</dbReference>
<evidence type="ECO:0000256" key="4">
    <source>
        <dbReference type="ARBA" id="ARBA00022989"/>
    </source>
</evidence>
<organism evidence="7">
    <name type="scientific">bioreactor metagenome</name>
    <dbReference type="NCBI Taxonomy" id="1076179"/>
    <lineage>
        <taxon>unclassified sequences</taxon>
        <taxon>metagenomes</taxon>
        <taxon>ecological metagenomes</taxon>
    </lineage>
</organism>
<comment type="subcellular location">
    <subcellularLocation>
        <location evidence="1">Cell membrane</location>
        <topology evidence="1">Multi-pass membrane protein</topology>
    </subcellularLocation>
</comment>
<dbReference type="Pfam" id="PF03606">
    <property type="entry name" value="DcuC"/>
    <property type="match status" value="2"/>
</dbReference>
<comment type="caution">
    <text evidence="7">The sequence shown here is derived from an EMBL/GenBank/DDBJ whole genome shotgun (WGS) entry which is preliminary data.</text>
</comment>
<feature type="transmembrane region" description="Helical" evidence="6">
    <location>
        <begin position="20"/>
        <end position="38"/>
    </location>
</feature>
<feature type="transmembrane region" description="Helical" evidence="6">
    <location>
        <begin position="157"/>
        <end position="180"/>
    </location>
</feature>
<keyword evidence="5 6" id="KW-0472">Membrane</keyword>
<dbReference type="GO" id="GO:0005886">
    <property type="term" value="C:plasma membrane"/>
    <property type="evidence" value="ECO:0007669"/>
    <property type="project" value="UniProtKB-SubCell"/>
</dbReference>
<evidence type="ECO:0000256" key="6">
    <source>
        <dbReference type="SAM" id="Phobius"/>
    </source>
</evidence>
<dbReference type="EMBL" id="VSSQ01001811">
    <property type="protein sequence ID" value="MPM11290.1"/>
    <property type="molecule type" value="Genomic_DNA"/>
</dbReference>
<name>A0A644X549_9ZZZZ</name>
<keyword evidence="4 6" id="KW-1133">Transmembrane helix</keyword>
<feature type="transmembrane region" description="Helical" evidence="6">
    <location>
        <begin position="130"/>
        <end position="151"/>
    </location>
</feature>
<gene>
    <name evidence="7" type="ORF">SDC9_57632</name>
</gene>
<evidence type="ECO:0008006" key="8">
    <source>
        <dbReference type="Google" id="ProtNLM"/>
    </source>
</evidence>
<proteinExistence type="predicted"/>
<sequence length="433" mass="48129">MESNAAQQRQYGVKISPKMVIGMFALFFVLLIGVGILTKVLPQGAYERTIVDGQETIVNGTYKLIENPTVLPVWKWFTAPVEVLFSSDGPLVVFVIFLSVMVGGIYYVLDKADVLKRMIAWIYRKFGKQKYFILFFMTSLFLIVGSTIGFGETIIGIIPLVILMSISFGWDSLVGVALCYLATTRGYAASTFNPYGTAMVQSIAGVPVYSGLWLRFIYFIVTAAVLVIFVYLYAKKIEKNPLKSFTYETDQKWRDQYTGQALFTYEKRKYPFKEFIKDFFKGALNILPTGLIACLILGMQYLIKEGNILDTIIHGLAQLTANASPFGAALIMCAFVLIVEVALPGTMVKALTILPILVPIGEFSGISRQSTSFIFAIGDAFPNMIYPTDSLLIFTLAILGCRYKAWIKWLWKYVLVCAALSVALIGLAIAVGF</sequence>
<evidence type="ECO:0000256" key="3">
    <source>
        <dbReference type="ARBA" id="ARBA00022692"/>
    </source>
</evidence>
<evidence type="ECO:0000256" key="5">
    <source>
        <dbReference type="ARBA" id="ARBA00023136"/>
    </source>
</evidence>
<feature type="transmembrane region" description="Helical" evidence="6">
    <location>
        <begin position="91"/>
        <end position="109"/>
    </location>
</feature>
<dbReference type="InterPro" id="IPR051679">
    <property type="entry name" value="DASS-Related_Transporters"/>
</dbReference>
<dbReference type="PANTHER" id="PTHR43652:SF6">
    <property type="entry name" value="ARGININE REPRESSOR"/>
    <property type="match status" value="1"/>
</dbReference>
<feature type="transmembrane region" description="Helical" evidence="6">
    <location>
        <begin position="216"/>
        <end position="234"/>
    </location>
</feature>
<feature type="transmembrane region" description="Helical" evidence="6">
    <location>
        <begin position="323"/>
        <end position="343"/>
    </location>
</feature>
<keyword evidence="2" id="KW-1003">Cell membrane</keyword>
<reference evidence="7" key="1">
    <citation type="submission" date="2019-08" db="EMBL/GenBank/DDBJ databases">
        <authorList>
            <person name="Kucharzyk K."/>
            <person name="Murdoch R.W."/>
            <person name="Higgins S."/>
            <person name="Loffler F."/>
        </authorList>
    </citation>
    <scope>NUCLEOTIDE SEQUENCE</scope>
</reference>
<feature type="transmembrane region" description="Helical" evidence="6">
    <location>
        <begin position="283"/>
        <end position="303"/>
    </location>
</feature>
<feature type="transmembrane region" description="Helical" evidence="6">
    <location>
        <begin position="192"/>
        <end position="210"/>
    </location>
</feature>
<evidence type="ECO:0000313" key="7">
    <source>
        <dbReference type="EMBL" id="MPM11290.1"/>
    </source>
</evidence>
<protein>
    <recommendedName>
        <fullName evidence="8">C4-dicarboxylate anaerobic carrier</fullName>
    </recommendedName>
</protein>
<accession>A0A644X549</accession>
<evidence type="ECO:0000256" key="1">
    <source>
        <dbReference type="ARBA" id="ARBA00004651"/>
    </source>
</evidence>
<feature type="transmembrane region" description="Helical" evidence="6">
    <location>
        <begin position="413"/>
        <end position="432"/>
    </location>
</feature>
<dbReference type="PANTHER" id="PTHR43652">
    <property type="entry name" value="BASIC AMINO ACID ANTIPORTER YFCC-RELATED"/>
    <property type="match status" value="1"/>
</dbReference>
<dbReference type="AlphaFoldDB" id="A0A644X549"/>
<keyword evidence="3 6" id="KW-0812">Transmembrane</keyword>